<feature type="region of interest" description="Disordered" evidence="2">
    <location>
        <begin position="725"/>
        <end position="754"/>
    </location>
</feature>
<feature type="region of interest" description="Disordered" evidence="2">
    <location>
        <begin position="430"/>
        <end position="694"/>
    </location>
</feature>
<evidence type="ECO:0000256" key="1">
    <source>
        <dbReference type="PROSITE-ProRule" id="PRU00175"/>
    </source>
</evidence>
<evidence type="ECO:0000256" key="2">
    <source>
        <dbReference type="SAM" id="MobiDB-lite"/>
    </source>
</evidence>
<feature type="compositionally biased region" description="Polar residues" evidence="2">
    <location>
        <begin position="544"/>
        <end position="554"/>
    </location>
</feature>
<dbReference type="InterPro" id="IPR013083">
    <property type="entry name" value="Znf_RING/FYVE/PHD"/>
</dbReference>
<feature type="compositionally biased region" description="Basic and acidic residues" evidence="2">
    <location>
        <begin position="439"/>
        <end position="473"/>
    </location>
</feature>
<feature type="transmembrane region" description="Helical" evidence="3">
    <location>
        <begin position="975"/>
        <end position="1004"/>
    </location>
</feature>
<gene>
    <name evidence="5" type="ORF">TGP89_292340</name>
</gene>
<evidence type="ECO:0000313" key="5">
    <source>
        <dbReference type="EMBL" id="KFG30730.1"/>
    </source>
</evidence>
<organism evidence="5 6">
    <name type="scientific">Toxoplasma gondii p89</name>
    <dbReference type="NCBI Taxonomy" id="943119"/>
    <lineage>
        <taxon>Eukaryota</taxon>
        <taxon>Sar</taxon>
        <taxon>Alveolata</taxon>
        <taxon>Apicomplexa</taxon>
        <taxon>Conoidasida</taxon>
        <taxon>Coccidia</taxon>
        <taxon>Eucoccidiorida</taxon>
        <taxon>Eimeriorina</taxon>
        <taxon>Sarcocystidae</taxon>
        <taxon>Toxoplasma</taxon>
    </lineage>
</organism>
<accession>A0A086JF12</accession>
<protein>
    <submittedName>
        <fullName evidence="5">Zinc finger, C3HC4 type (RING finger) domain-containing protein</fullName>
    </submittedName>
</protein>
<keyword evidence="3" id="KW-0472">Membrane</keyword>
<name>A0A086JF12_TOXGO</name>
<reference evidence="5 6" key="1">
    <citation type="submission" date="2014-03" db="EMBL/GenBank/DDBJ databases">
        <authorList>
            <person name="Sibley D."/>
            <person name="Venepally P."/>
            <person name="Karamycheva S."/>
            <person name="Hadjithomas M."/>
            <person name="Khan A."/>
            <person name="Brunk B."/>
            <person name="Roos D."/>
            <person name="Caler E."/>
            <person name="Lorenzi H."/>
        </authorList>
    </citation>
    <scope>NUCLEOTIDE SEQUENCE [LARGE SCALE GENOMIC DNA]</scope>
    <source>
        <strain evidence="6">p89</strain>
    </source>
</reference>
<dbReference type="VEuPathDB" id="ToxoDB:TGP89_292340"/>
<keyword evidence="1" id="KW-0479">Metal-binding</keyword>
<proteinExistence type="predicted"/>
<dbReference type="AlphaFoldDB" id="A0A086JF12"/>
<feature type="compositionally biased region" description="Basic and acidic residues" evidence="2">
    <location>
        <begin position="677"/>
        <end position="694"/>
    </location>
</feature>
<feature type="transmembrane region" description="Helical" evidence="3">
    <location>
        <begin position="166"/>
        <end position="197"/>
    </location>
</feature>
<dbReference type="SMART" id="SM00184">
    <property type="entry name" value="RING"/>
    <property type="match status" value="1"/>
</dbReference>
<dbReference type="EMBL" id="AEYI02002026">
    <property type="protein sequence ID" value="KFG30730.1"/>
    <property type="molecule type" value="Genomic_DNA"/>
</dbReference>
<evidence type="ECO:0000259" key="4">
    <source>
        <dbReference type="PROSITE" id="PS50089"/>
    </source>
</evidence>
<evidence type="ECO:0000313" key="6">
    <source>
        <dbReference type="Proteomes" id="UP000028828"/>
    </source>
</evidence>
<evidence type="ECO:0000256" key="3">
    <source>
        <dbReference type="SAM" id="Phobius"/>
    </source>
</evidence>
<dbReference type="InterPro" id="IPR001841">
    <property type="entry name" value="Znf_RING"/>
</dbReference>
<dbReference type="OrthoDB" id="8062037at2759"/>
<feature type="compositionally biased region" description="Basic and acidic residues" evidence="2">
    <location>
        <begin position="620"/>
        <end position="631"/>
    </location>
</feature>
<keyword evidence="3" id="KW-0812">Transmembrane</keyword>
<dbReference type="Proteomes" id="UP000028828">
    <property type="component" value="Unassembled WGS sequence"/>
</dbReference>
<feature type="compositionally biased region" description="Basic and acidic residues" evidence="2">
    <location>
        <begin position="485"/>
        <end position="504"/>
    </location>
</feature>
<dbReference type="SUPFAM" id="SSF57850">
    <property type="entry name" value="RING/U-box"/>
    <property type="match status" value="1"/>
</dbReference>
<keyword evidence="1" id="KW-0862">Zinc</keyword>
<dbReference type="GO" id="GO:0008270">
    <property type="term" value="F:zinc ion binding"/>
    <property type="evidence" value="ECO:0007669"/>
    <property type="project" value="UniProtKB-KW"/>
</dbReference>
<keyword evidence="3" id="KW-1133">Transmembrane helix</keyword>
<dbReference type="PANTHER" id="PTHR45676">
    <property type="entry name" value="RING-H2 FINGER PROTEIN ATL51-RELATED"/>
    <property type="match status" value="1"/>
</dbReference>
<dbReference type="Gene3D" id="3.30.40.10">
    <property type="entry name" value="Zinc/RING finger domain, C3HC4 (zinc finger)"/>
    <property type="match status" value="1"/>
</dbReference>
<feature type="domain" description="RING-type" evidence="4">
    <location>
        <begin position="1114"/>
        <end position="1157"/>
    </location>
</feature>
<dbReference type="PANTHER" id="PTHR45676:SF41">
    <property type="entry name" value="RING-H2 FINGER PROTEIN ATL66"/>
    <property type="match status" value="1"/>
</dbReference>
<dbReference type="Pfam" id="PF13639">
    <property type="entry name" value="zf-RING_2"/>
    <property type="match status" value="1"/>
</dbReference>
<feature type="compositionally biased region" description="Polar residues" evidence="2">
    <location>
        <begin position="598"/>
        <end position="612"/>
    </location>
</feature>
<comment type="caution">
    <text evidence="5">The sequence shown here is derived from an EMBL/GenBank/DDBJ whole genome shotgun (WGS) entry which is preliminary data.</text>
</comment>
<keyword evidence="1" id="KW-0863">Zinc-finger</keyword>
<sequence length="1167" mass="128065">MCICVSSICIRLSEKLSLTMANSGRRRPPPLELGDFRSRIRRDLSPRKSPCSTSSNAEFSSRLRELDPRLPEVTSERAGGSPDEIGSGLTSAQFRVSTRLCESVLTPDVSASPETAGKPEFPSLLRSSTSRFSMKRLSLWAFETYNFFTTRCLLPIRLYAANRQALLLYAFLVFGRIVEFIFHFAACVVPAFFYVFFAMFLNLVTVSPHFTASPSTPGRAASPSLSEGDVAASQLDAAVDSLVWNASRSTVKSHLSGVLRVASDSTSPTAASSAGAGVALSAGAGASFSDMPPRVFQRSVGGPMPGGLPVPRAGGERREGGTANSAAGTPFGTQAPPGRGEEATLSSIGLTYVYFVISQVCRGLLLEVPLYTFSLYFAQLLHMQSLTFSLSPQCRQAAEISAAYYNQSPRAVTGVSTNQRSAAAISLAPAAPAAGAVEEDPRVETRDEGREQVREGRGAEDRPRGRSEGDRPGNRLQLGESAADAEPRLREPREEVARDGEGRRPASPRAEGIEEWQSAPGGGTPIKGNKREGRAVTDEDETSAVVSSSLQTLAQGPRNALRSRRPVWERTHCLPRAGEGLDGGGSRSCPSPGAFPLSRNQPVAFTPASDSVNGAAREIGSGERERLRSSDAETPSGSRDTRGSSSDRTGVLPAEDDVREPGRVSGDSSAEPPRPAEMGEAREPSDQEGEERISPSEQRLFFVPVAAVRFFVRLMALVGVSRLVRARGSSETRERARRRSSQIPPDANVPPRGNVLAGALPVRVRREPAAESLGRDARNSRETACRDLGRIVTVLNTLHRWREGTWKGSRRRLAPCLGKIGELLNRIRTVWRRASGGRLRCHELLRQMHPYRLLSVSPLVFFPSASQRLFFTTFFFWLLRCIYEDGAEDAVAEDAWTFLVSGGNVVNVAASFNNYSAARLAGLSPRYYSAFSSYLRNDAAREAAKMRPTLTHPFVTGFAGPFGGMRSFSLARQWTVWWALVLLGMLFISYSLLAVFSAFGVLPWQLLHSLLVLRHTRVATYAQRRERETRERREKRRKQWEALHESQAACEQGAVTRPGSAAEVREDEPGGEVPLDWTEHGGIRRRRYALWTSPNHKDAGVFTFGDDEEEEEICIFCFEVFKSEDILRVVNSCGHKFHRHCVDVWLFKRQKETCPMCGQLRSPRLAK</sequence>
<dbReference type="PROSITE" id="PS50089">
    <property type="entry name" value="ZF_RING_2"/>
    <property type="match status" value="1"/>
</dbReference>
<feature type="region of interest" description="Disordered" evidence="2">
    <location>
        <begin position="299"/>
        <end position="340"/>
    </location>
</feature>